<dbReference type="CDD" id="cd04908">
    <property type="entry name" value="ACT_Bt0572_1"/>
    <property type="match status" value="1"/>
</dbReference>
<dbReference type="Gene3D" id="3.30.2130.10">
    <property type="entry name" value="VC0802-like"/>
    <property type="match status" value="1"/>
</dbReference>
<dbReference type="InterPro" id="IPR045865">
    <property type="entry name" value="ACT-like_dom_sf"/>
</dbReference>
<dbReference type="RefSeq" id="WP_177270899.1">
    <property type="nucleotide sequence ID" value="NZ_JACRTA010000001.1"/>
</dbReference>
<dbReference type="PROSITE" id="PS51671">
    <property type="entry name" value="ACT"/>
    <property type="match status" value="1"/>
</dbReference>
<feature type="domain" description="ACT" evidence="1">
    <location>
        <begin position="71"/>
        <end position="142"/>
    </location>
</feature>
<dbReference type="Pfam" id="PF19571">
    <property type="entry name" value="ACT_8"/>
    <property type="match status" value="1"/>
</dbReference>
<organism evidence="2 3">
    <name type="scientific">Lentihominibacter hominis</name>
    <dbReference type="NCBI Taxonomy" id="2763645"/>
    <lineage>
        <taxon>Bacteria</taxon>
        <taxon>Bacillati</taxon>
        <taxon>Bacillota</taxon>
        <taxon>Clostridia</taxon>
        <taxon>Peptostreptococcales</taxon>
        <taxon>Anaerovoracaceae</taxon>
        <taxon>Lentihominibacter</taxon>
    </lineage>
</organism>
<dbReference type="PANTHER" id="PTHR40099:SF1">
    <property type="entry name" value="ACETOLACTATE SYNTHASE, SMALL SUBUNIT"/>
    <property type="match status" value="1"/>
</dbReference>
<dbReference type="EMBL" id="JACRTA010000001">
    <property type="protein sequence ID" value="MBC8567831.1"/>
    <property type="molecule type" value="Genomic_DNA"/>
</dbReference>
<dbReference type="SUPFAM" id="SSF55021">
    <property type="entry name" value="ACT-like"/>
    <property type="match status" value="2"/>
</dbReference>
<protein>
    <submittedName>
        <fullName evidence="2">ACT domain-containing protein</fullName>
    </submittedName>
</protein>
<dbReference type="Proteomes" id="UP000610862">
    <property type="component" value="Unassembled WGS sequence"/>
</dbReference>
<dbReference type="PANTHER" id="PTHR40099">
    <property type="entry name" value="ACETOLACTATE SYNTHASE, SMALL SUBUNIT"/>
    <property type="match status" value="1"/>
</dbReference>
<evidence type="ECO:0000313" key="3">
    <source>
        <dbReference type="Proteomes" id="UP000610862"/>
    </source>
</evidence>
<reference evidence="2" key="1">
    <citation type="submission" date="2020-08" db="EMBL/GenBank/DDBJ databases">
        <title>Genome public.</title>
        <authorList>
            <person name="Liu C."/>
            <person name="Sun Q."/>
        </authorList>
    </citation>
    <scope>NUCLEOTIDE SEQUENCE</scope>
    <source>
        <strain evidence="2">NSJ-24</strain>
    </source>
</reference>
<gene>
    <name evidence="2" type="ORF">H8692_03505</name>
</gene>
<sequence>MLIKQMSVFVENTTGRLADLTKILADNNIDIKASTIADTVDFGILRCIVPDPEVATEILKKAGFTASITEVVAVSLEDKPGGLHKVLKILADNDIGVDYIYSTIKAKDDEAVIMIKVEDPQKAIDVLTSNGIKLFSMNELSK</sequence>
<dbReference type="CDD" id="cd04882">
    <property type="entry name" value="ACT_Bt0572_2"/>
    <property type="match status" value="1"/>
</dbReference>
<dbReference type="InterPro" id="IPR002912">
    <property type="entry name" value="ACT_dom"/>
</dbReference>
<proteinExistence type="predicted"/>
<dbReference type="InterPro" id="IPR045739">
    <property type="entry name" value="ACT_dom_pair"/>
</dbReference>
<name>A0A926E914_9FIRM</name>
<evidence type="ECO:0000313" key="2">
    <source>
        <dbReference type="EMBL" id="MBC8567831.1"/>
    </source>
</evidence>
<dbReference type="AlphaFoldDB" id="A0A926E914"/>
<evidence type="ECO:0000259" key="1">
    <source>
        <dbReference type="PROSITE" id="PS51671"/>
    </source>
</evidence>
<keyword evidence="3" id="KW-1185">Reference proteome</keyword>
<accession>A0A926E914</accession>
<comment type="caution">
    <text evidence="2">The sequence shown here is derived from an EMBL/GenBank/DDBJ whole genome shotgun (WGS) entry which is preliminary data.</text>
</comment>